<dbReference type="Proteomes" id="UP000051236">
    <property type="component" value="Unassembled WGS sequence"/>
</dbReference>
<dbReference type="GO" id="GO:0015293">
    <property type="term" value="F:symporter activity"/>
    <property type="evidence" value="ECO:0007669"/>
    <property type="project" value="InterPro"/>
</dbReference>
<dbReference type="PATRIC" id="fig|1423734.3.peg.570"/>
<dbReference type="AlphaFoldDB" id="X0QRK2"/>
<keyword evidence="5 6" id="KW-0472">Membrane</keyword>
<reference evidence="7 8" key="1">
    <citation type="journal article" date="2015" name="Genome Announc.">
        <title>Expanding the biotechnology potential of lactobacilli through comparative genomics of 213 strains and associated genera.</title>
        <authorList>
            <person name="Sun Z."/>
            <person name="Harris H.M."/>
            <person name="McCann A."/>
            <person name="Guo C."/>
            <person name="Argimon S."/>
            <person name="Zhang W."/>
            <person name="Yang X."/>
            <person name="Jeffery I.B."/>
            <person name="Cooney J.C."/>
            <person name="Kagawa T.F."/>
            <person name="Liu W."/>
            <person name="Song Y."/>
            <person name="Salvetti E."/>
            <person name="Wrobel A."/>
            <person name="Rasinkangas P."/>
            <person name="Parkhill J."/>
            <person name="Rea M.C."/>
            <person name="O'Sullivan O."/>
            <person name="Ritari J."/>
            <person name="Douillard F.P."/>
            <person name="Paul Ross R."/>
            <person name="Yang R."/>
            <person name="Briner A.E."/>
            <person name="Felis G.E."/>
            <person name="de Vos W.M."/>
            <person name="Barrangou R."/>
            <person name="Klaenhammer T.R."/>
            <person name="Caufield P.W."/>
            <person name="Cui Y."/>
            <person name="Zhang H."/>
            <person name="O'Toole P.W."/>
        </authorList>
    </citation>
    <scope>NUCLEOTIDE SEQUENCE [LARGE SCALE GENOMIC DNA]</scope>
    <source>
        <strain evidence="7 8">DSM 18527</strain>
    </source>
</reference>
<dbReference type="InterPro" id="IPR036458">
    <property type="entry name" value="Na:dicarbo_symporter_sf"/>
</dbReference>
<keyword evidence="4 6" id="KW-1133">Transmembrane helix</keyword>
<dbReference type="GO" id="GO:0016020">
    <property type="term" value="C:membrane"/>
    <property type="evidence" value="ECO:0007669"/>
    <property type="project" value="UniProtKB-SubCell"/>
</dbReference>
<sequence length="86" mass="8858">MRKLSLTSQISLGMVVGAGVGLVFGPQIAGIQLLGNIFLRLIQMAVVLLIFGAVIEAIGGLAAKDLGRLGAKTAGWFLGPPCWPPS</sequence>
<feature type="transmembrane region" description="Helical" evidence="6">
    <location>
        <begin position="12"/>
        <end position="35"/>
    </location>
</feature>
<evidence type="ECO:0000256" key="2">
    <source>
        <dbReference type="ARBA" id="ARBA00022448"/>
    </source>
</evidence>
<comment type="subcellular location">
    <subcellularLocation>
        <location evidence="1">Membrane</location>
        <topology evidence="1">Multi-pass membrane protein</topology>
    </subcellularLocation>
</comment>
<feature type="transmembrane region" description="Helical" evidence="6">
    <location>
        <begin position="41"/>
        <end position="63"/>
    </location>
</feature>
<dbReference type="RefSeq" id="WP_268744885.1">
    <property type="nucleotide sequence ID" value="NZ_AZGA01000074.1"/>
</dbReference>
<dbReference type="EMBL" id="AZGA01000074">
    <property type="protein sequence ID" value="KRM31882.1"/>
    <property type="molecule type" value="Genomic_DNA"/>
</dbReference>
<evidence type="ECO:0000256" key="1">
    <source>
        <dbReference type="ARBA" id="ARBA00004141"/>
    </source>
</evidence>
<evidence type="ECO:0000256" key="5">
    <source>
        <dbReference type="ARBA" id="ARBA00023136"/>
    </source>
</evidence>
<dbReference type="Gene3D" id="1.10.3860.10">
    <property type="entry name" value="Sodium:dicarboxylate symporter"/>
    <property type="match status" value="1"/>
</dbReference>
<accession>X0QRK2</accession>
<evidence type="ECO:0000256" key="6">
    <source>
        <dbReference type="SAM" id="Phobius"/>
    </source>
</evidence>
<organism evidence="7 8">
    <name type="scientific">Agrilactobacillus composti DSM 18527 = JCM 14202</name>
    <dbReference type="NCBI Taxonomy" id="1423734"/>
    <lineage>
        <taxon>Bacteria</taxon>
        <taxon>Bacillati</taxon>
        <taxon>Bacillota</taxon>
        <taxon>Bacilli</taxon>
        <taxon>Lactobacillales</taxon>
        <taxon>Lactobacillaceae</taxon>
        <taxon>Agrilactobacillus</taxon>
    </lineage>
</organism>
<protein>
    <submittedName>
        <fullName evidence="7">Uncharacterized protein</fullName>
    </submittedName>
</protein>
<name>X0QRK2_9LACO</name>
<dbReference type="eggNOG" id="COG1301">
    <property type="taxonomic scope" value="Bacteria"/>
</dbReference>
<keyword evidence="3 6" id="KW-0812">Transmembrane</keyword>
<dbReference type="STRING" id="1423734.FC83_GL000564"/>
<dbReference type="SUPFAM" id="SSF118215">
    <property type="entry name" value="Proton glutamate symport protein"/>
    <property type="match status" value="1"/>
</dbReference>
<comment type="caution">
    <text evidence="7">The sequence shown here is derived from an EMBL/GenBank/DDBJ whole genome shotgun (WGS) entry which is preliminary data.</text>
</comment>
<dbReference type="InterPro" id="IPR001991">
    <property type="entry name" value="Na-dicarboxylate_symporter"/>
</dbReference>
<evidence type="ECO:0000256" key="3">
    <source>
        <dbReference type="ARBA" id="ARBA00022692"/>
    </source>
</evidence>
<keyword evidence="8" id="KW-1185">Reference proteome</keyword>
<dbReference type="Pfam" id="PF00375">
    <property type="entry name" value="SDF"/>
    <property type="match status" value="1"/>
</dbReference>
<evidence type="ECO:0000313" key="8">
    <source>
        <dbReference type="Proteomes" id="UP000051236"/>
    </source>
</evidence>
<gene>
    <name evidence="7" type="ORF">FC83_GL000564</name>
</gene>
<proteinExistence type="predicted"/>
<evidence type="ECO:0000256" key="4">
    <source>
        <dbReference type="ARBA" id="ARBA00022989"/>
    </source>
</evidence>
<evidence type="ECO:0000313" key="7">
    <source>
        <dbReference type="EMBL" id="KRM31882.1"/>
    </source>
</evidence>
<keyword evidence="2" id="KW-0813">Transport</keyword>